<organism evidence="1">
    <name type="scientific">bioreactor metagenome</name>
    <dbReference type="NCBI Taxonomy" id="1076179"/>
    <lineage>
        <taxon>unclassified sequences</taxon>
        <taxon>metagenomes</taxon>
        <taxon>ecological metagenomes</taxon>
    </lineage>
</organism>
<proteinExistence type="predicted"/>
<comment type="caution">
    <text evidence="1">The sequence shown here is derived from an EMBL/GenBank/DDBJ whole genome shotgun (WGS) entry which is preliminary data.</text>
</comment>
<dbReference type="AlphaFoldDB" id="A0A644YMK1"/>
<evidence type="ECO:0000313" key="1">
    <source>
        <dbReference type="EMBL" id="MPM27334.1"/>
    </source>
</evidence>
<name>A0A644YMK1_9ZZZZ</name>
<sequence length="254" mass="28904">MSVSGVYNNGINTGINKSGSPFHRVESHSDPRSNPQPTLLILRCIRLVFGFGNIFVSDKPHQPIIGVDHRKFFNFVLLKNFGGSFQVGCLTGRNQVFPGHHFTNKLIHVAFKTQVTVGHYPNQRIVLNNDRDSTDLIFSHHFKCIGNCFLRMDTDGIQNHAVFRTFYRTHLFCLIVNGHVFMYDPHTPFTGNSYGHSRFRNGIHSCRHHRDVKRDISGKMGGEIYVSGKNFGITGDQQQIVESQPFHCNFICNK</sequence>
<dbReference type="AntiFam" id="ANF00141">
    <property type="entry name" value="Shadow ORF (opposite guaB)"/>
</dbReference>
<reference evidence="1" key="1">
    <citation type="submission" date="2019-08" db="EMBL/GenBank/DDBJ databases">
        <authorList>
            <person name="Kucharzyk K."/>
            <person name="Murdoch R.W."/>
            <person name="Higgins S."/>
            <person name="Loffler F."/>
        </authorList>
    </citation>
    <scope>NUCLEOTIDE SEQUENCE</scope>
</reference>
<gene>
    <name evidence="1" type="ORF">SDC9_73844</name>
</gene>
<dbReference type="AntiFam" id="ANF00223">
    <property type="entry name" value="Shadow ORF (opposite guaB)"/>
</dbReference>
<protein>
    <submittedName>
        <fullName evidence="1">Uncharacterized protein</fullName>
    </submittedName>
</protein>
<accession>A0A644YMK1</accession>
<dbReference type="EMBL" id="VSSQ01004967">
    <property type="protein sequence ID" value="MPM27334.1"/>
    <property type="molecule type" value="Genomic_DNA"/>
</dbReference>